<evidence type="ECO:0000313" key="10">
    <source>
        <dbReference type="Proteomes" id="UP000014155"/>
    </source>
</evidence>
<dbReference type="STRING" id="1195236.CTER_5220"/>
<keyword evidence="9" id="KW-0762">Sugar transport</keyword>
<keyword evidence="3" id="KW-1003">Cell membrane</keyword>
<feature type="transmembrane region" description="Helical" evidence="7">
    <location>
        <begin position="187"/>
        <end position="211"/>
    </location>
</feature>
<dbReference type="AlphaFoldDB" id="S0FJA7"/>
<evidence type="ECO:0000256" key="3">
    <source>
        <dbReference type="ARBA" id="ARBA00022475"/>
    </source>
</evidence>
<dbReference type="Gene3D" id="1.10.3720.10">
    <property type="entry name" value="MetI-like"/>
    <property type="match status" value="1"/>
</dbReference>
<comment type="caution">
    <text evidence="9">The sequence shown here is derived from an EMBL/GenBank/DDBJ whole genome shotgun (WGS) entry which is preliminary data.</text>
</comment>
<keyword evidence="2 7" id="KW-0813">Transport</keyword>
<comment type="similarity">
    <text evidence="7">Belongs to the binding-protein-dependent transport system permease family.</text>
</comment>
<dbReference type="Proteomes" id="UP000014155">
    <property type="component" value="Unassembled WGS sequence"/>
</dbReference>
<evidence type="ECO:0000256" key="6">
    <source>
        <dbReference type="ARBA" id="ARBA00023136"/>
    </source>
</evidence>
<evidence type="ECO:0000313" key="9">
    <source>
        <dbReference type="EMBL" id="EMS69204.1"/>
    </source>
</evidence>
<dbReference type="SUPFAM" id="SSF161098">
    <property type="entry name" value="MetI-like"/>
    <property type="match status" value="1"/>
</dbReference>
<evidence type="ECO:0000256" key="5">
    <source>
        <dbReference type="ARBA" id="ARBA00022989"/>
    </source>
</evidence>
<evidence type="ECO:0000256" key="1">
    <source>
        <dbReference type="ARBA" id="ARBA00004651"/>
    </source>
</evidence>
<dbReference type="GO" id="GO:0055085">
    <property type="term" value="P:transmembrane transport"/>
    <property type="evidence" value="ECO:0007669"/>
    <property type="project" value="InterPro"/>
</dbReference>
<dbReference type="EMBL" id="AORV01000072">
    <property type="protein sequence ID" value="EMS69204.1"/>
    <property type="molecule type" value="Genomic_DNA"/>
</dbReference>
<dbReference type="PANTHER" id="PTHR43744">
    <property type="entry name" value="ABC TRANSPORTER PERMEASE PROTEIN MG189-RELATED-RELATED"/>
    <property type="match status" value="1"/>
</dbReference>
<dbReference type="CDD" id="cd06261">
    <property type="entry name" value="TM_PBP2"/>
    <property type="match status" value="1"/>
</dbReference>
<reference evidence="9 10" key="1">
    <citation type="journal article" date="2013" name="Genome Announc.">
        <title>Draft Genome Sequence of the Cellulolytic, Mesophilic, Anaerobic Bacterium Clostridium termitidis Strain CT1112 (DSM 5398).</title>
        <authorList>
            <person name="Lal S."/>
            <person name="Ramachandran U."/>
            <person name="Zhang X."/>
            <person name="Munir R."/>
            <person name="Sparling R."/>
            <person name="Levin D.B."/>
        </authorList>
    </citation>
    <scope>NUCLEOTIDE SEQUENCE [LARGE SCALE GENOMIC DNA]</scope>
    <source>
        <strain evidence="9 10">CT1112</strain>
    </source>
</reference>
<accession>S0FJA7</accession>
<proteinExistence type="inferred from homology"/>
<evidence type="ECO:0000256" key="4">
    <source>
        <dbReference type="ARBA" id="ARBA00022692"/>
    </source>
</evidence>
<protein>
    <submittedName>
        <fullName evidence="9">ABC-type sugar transport system, permease component</fullName>
    </submittedName>
</protein>
<dbReference type="RefSeq" id="WP_004631000.1">
    <property type="nucleotide sequence ID" value="NZ_AORV01000072.1"/>
</dbReference>
<evidence type="ECO:0000259" key="8">
    <source>
        <dbReference type="PROSITE" id="PS50928"/>
    </source>
</evidence>
<keyword evidence="4 7" id="KW-0812">Transmembrane</keyword>
<keyword evidence="6 7" id="KW-0472">Membrane</keyword>
<feature type="transmembrane region" description="Helical" evidence="7">
    <location>
        <begin position="265"/>
        <end position="284"/>
    </location>
</feature>
<dbReference type="Pfam" id="PF00528">
    <property type="entry name" value="BPD_transp_1"/>
    <property type="match status" value="1"/>
</dbReference>
<gene>
    <name evidence="9" type="ORF">CTER_5220</name>
</gene>
<dbReference type="PANTHER" id="PTHR43744:SF9">
    <property type="entry name" value="POLYGALACTURONAN_RHAMNOGALACTURONAN TRANSPORT SYSTEM PERMEASE PROTEIN YTCP"/>
    <property type="match status" value="1"/>
</dbReference>
<comment type="subcellular location">
    <subcellularLocation>
        <location evidence="1 7">Cell membrane</location>
        <topology evidence="1 7">Multi-pass membrane protein</topology>
    </subcellularLocation>
</comment>
<dbReference type="PATRIC" id="fig|1195236.3.peg.5355"/>
<evidence type="ECO:0000256" key="2">
    <source>
        <dbReference type="ARBA" id="ARBA00022448"/>
    </source>
</evidence>
<keyword evidence="10" id="KW-1185">Reference proteome</keyword>
<dbReference type="PROSITE" id="PS50928">
    <property type="entry name" value="ABC_TM1"/>
    <property type="match status" value="1"/>
</dbReference>
<name>S0FJA7_RUMCE</name>
<keyword evidence="5 7" id="KW-1133">Transmembrane helix</keyword>
<dbReference type="InterPro" id="IPR035906">
    <property type="entry name" value="MetI-like_sf"/>
</dbReference>
<organism evidence="9 10">
    <name type="scientific">Ruminiclostridium cellobioparum subsp. termitidis CT1112</name>
    <dbReference type="NCBI Taxonomy" id="1195236"/>
    <lineage>
        <taxon>Bacteria</taxon>
        <taxon>Bacillati</taxon>
        <taxon>Bacillota</taxon>
        <taxon>Clostridia</taxon>
        <taxon>Eubacteriales</taxon>
        <taxon>Oscillospiraceae</taxon>
        <taxon>Ruminiclostridium</taxon>
    </lineage>
</organism>
<feature type="transmembrane region" description="Helical" evidence="7">
    <location>
        <begin position="147"/>
        <end position="167"/>
    </location>
</feature>
<feature type="transmembrane region" description="Helical" evidence="7">
    <location>
        <begin position="16"/>
        <end position="37"/>
    </location>
</feature>
<evidence type="ECO:0000256" key="7">
    <source>
        <dbReference type="RuleBase" id="RU363032"/>
    </source>
</evidence>
<dbReference type="InterPro" id="IPR000515">
    <property type="entry name" value="MetI-like"/>
</dbReference>
<dbReference type="GO" id="GO:0005886">
    <property type="term" value="C:plasma membrane"/>
    <property type="evidence" value="ECO:0007669"/>
    <property type="project" value="UniProtKB-SubCell"/>
</dbReference>
<feature type="transmembrane region" description="Helical" evidence="7">
    <location>
        <begin position="84"/>
        <end position="103"/>
    </location>
</feature>
<feature type="transmembrane region" description="Helical" evidence="7">
    <location>
        <begin position="115"/>
        <end position="135"/>
    </location>
</feature>
<sequence>MAKYRNTIGDTSGDKVFLAGVMVVSTLILCIVIYPLLYVLSASFSSGDAVMNGRVYLFPVEPSVEGYKMVFEDQNILTGFKNSLIYTFLGTMINMVMTTLIAFPLSRKKLPGRQAIMFIVTFTMFFSGGLIPTFLVVEKLKMVDTVWAMVVPTAISTFNLIIMKTYFENSIPEELGESAALDGCNNFRFLLSIVLPLSKPILAVLVLYYAVGHWNQYFNALIYLRSNERISLQLALRNILLANQISSGGSDSGGFGEVAKVGLTVKYAVIIVSSIPVMILYPFIQKYFVKGVMIGAIKG</sequence>
<feature type="domain" description="ABC transmembrane type-1" evidence="8">
    <location>
        <begin position="80"/>
        <end position="276"/>
    </location>
</feature>
<dbReference type="eggNOG" id="COG0395">
    <property type="taxonomic scope" value="Bacteria"/>
</dbReference>